<evidence type="ECO:0000313" key="9">
    <source>
        <dbReference type="EMBL" id="TGE36361.1"/>
    </source>
</evidence>
<comment type="similarity">
    <text evidence="2">Belongs to the DedA family.</text>
</comment>
<accession>A0A4Z0QZZ4</accession>
<sequence>MVASMIDMLALTIETFRQYSIIFLAVLIMLQGIGIPTGLSVLIMASGAFASAGEFDIFLLFGEVWLLTLLGDSVGYWTWRQFGRFILRTFPRLQKSLDPKLRKTGIFFSKNGKVAIIITRFPLSALGALVNAIAGITKYRFIDFVLTVVIGEFFWVAFYLGVGYWFGDAWETISDLITQFGMLVGLIILLLMVLYFSYRLLSKKRSS</sequence>
<keyword evidence="3" id="KW-1003">Cell membrane</keyword>
<keyword evidence="6 7" id="KW-0472">Membrane</keyword>
<evidence type="ECO:0000256" key="3">
    <source>
        <dbReference type="ARBA" id="ARBA00022475"/>
    </source>
</evidence>
<gene>
    <name evidence="9" type="ORF">E4K67_20760</name>
</gene>
<evidence type="ECO:0000256" key="2">
    <source>
        <dbReference type="ARBA" id="ARBA00010792"/>
    </source>
</evidence>
<evidence type="ECO:0000256" key="6">
    <source>
        <dbReference type="ARBA" id="ARBA00023136"/>
    </source>
</evidence>
<keyword evidence="4 7" id="KW-0812">Transmembrane</keyword>
<protein>
    <submittedName>
        <fullName evidence="9">DedA family protein</fullName>
    </submittedName>
</protein>
<reference evidence="9 10" key="1">
    <citation type="submission" date="2019-03" db="EMBL/GenBank/DDBJ databases">
        <title>Draft Genome Sequence of Desulfosporosinus fructosivorans Strain 63.6F, Isolated from Marine Sediment in the Baltic Sea.</title>
        <authorList>
            <person name="Hausmann B."/>
            <person name="Vandieken V."/>
            <person name="Pjevac P."/>
            <person name="Schreck K."/>
            <person name="Herbold C.W."/>
            <person name="Loy A."/>
        </authorList>
    </citation>
    <scope>NUCLEOTIDE SEQUENCE [LARGE SCALE GENOMIC DNA]</scope>
    <source>
        <strain evidence="9 10">63.6F</strain>
    </source>
</reference>
<dbReference type="GO" id="GO:0005886">
    <property type="term" value="C:plasma membrane"/>
    <property type="evidence" value="ECO:0007669"/>
    <property type="project" value="UniProtKB-SubCell"/>
</dbReference>
<dbReference type="Pfam" id="PF09335">
    <property type="entry name" value="VTT_dom"/>
    <property type="match status" value="1"/>
</dbReference>
<feature type="domain" description="VTT" evidence="8">
    <location>
        <begin position="40"/>
        <end position="164"/>
    </location>
</feature>
<feature type="transmembrane region" description="Helical" evidence="7">
    <location>
        <begin position="57"/>
        <end position="79"/>
    </location>
</feature>
<dbReference type="InterPro" id="IPR032816">
    <property type="entry name" value="VTT_dom"/>
</dbReference>
<dbReference type="PANTHER" id="PTHR42709:SF6">
    <property type="entry name" value="UNDECAPRENYL PHOSPHATE TRANSPORTER A"/>
    <property type="match status" value="1"/>
</dbReference>
<proteinExistence type="inferred from homology"/>
<dbReference type="AlphaFoldDB" id="A0A4Z0QZZ4"/>
<feature type="transmembrane region" description="Helical" evidence="7">
    <location>
        <begin position="21"/>
        <end position="45"/>
    </location>
</feature>
<evidence type="ECO:0000256" key="7">
    <source>
        <dbReference type="SAM" id="Phobius"/>
    </source>
</evidence>
<organism evidence="9 10">
    <name type="scientific">Desulfosporosinus fructosivorans</name>
    <dbReference type="NCBI Taxonomy" id="2018669"/>
    <lineage>
        <taxon>Bacteria</taxon>
        <taxon>Bacillati</taxon>
        <taxon>Bacillota</taxon>
        <taxon>Clostridia</taxon>
        <taxon>Eubacteriales</taxon>
        <taxon>Desulfitobacteriaceae</taxon>
        <taxon>Desulfosporosinus</taxon>
    </lineage>
</organism>
<evidence type="ECO:0000259" key="8">
    <source>
        <dbReference type="Pfam" id="PF09335"/>
    </source>
</evidence>
<evidence type="ECO:0000256" key="1">
    <source>
        <dbReference type="ARBA" id="ARBA00004651"/>
    </source>
</evidence>
<keyword evidence="10" id="KW-1185">Reference proteome</keyword>
<name>A0A4Z0QZZ4_9FIRM</name>
<dbReference type="InterPro" id="IPR051311">
    <property type="entry name" value="DedA_domain"/>
</dbReference>
<evidence type="ECO:0000256" key="5">
    <source>
        <dbReference type="ARBA" id="ARBA00022989"/>
    </source>
</evidence>
<feature type="transmembrane region" description="Helical" evidence="7">
    <location>
        <begin position="177"/>
        <end position="198"/>
    </location>
</feature>
<keyword evidence="5 7" id="KW-1133">Transmembrane helix</keyword>
<dbReference type="Proteomes" id="UP000298460">
    <property type="component" value="Unassembled WGS sequence"/>
</dbReference>
<dbReference type="PANTHER" id="PTHR42709">
    <property type="entry name" value="ALKALINE PHOSPHATASE LIKE PROTEIN"/>
    <property type="match status" value="1"/>
</dbReference>
<dbReference type="EMBL" id="SPQQ01000008">
    <property type="protein sequence ID" value="TGE36361.1"/>
    <property type="molecule type" value="Genomic_DNA"/>
</dbReference>
<evidence type="ECO:0000313" key="10">
    <source>
        <dbReference type="Proteomes" id="UP000298460"/>
    </source>
</evidence>
<feature type="transmembrane region" description="Helical" evidence="7">
    <location>
        <begin position="144"/>
        <end position="165"/>
    </location>
</feature>
<comment type="caution">
    <text evidence="9">The sequence shown here is derived from an EMBL/GenBank/DDBJ whole genome shotgun (WGS) entry which is preliminary data.</text>
</comment>
<evidence type="ECO:0000256" key="4">
    <source>
        <dbReference type="ARBA" id="ARBA00022692"/>
    </source>
</evidence>
<comment type="subcellular location">
    <subcellularLocation>
        <location evidence="1">Cell membrane</location>
        <topology evidence="1">Multi-pass membrane protein</topology>
    </subcellularLocation>
</comment>